<proteinExistence type="predicted"/>
<comment type="caution">
    <text evidence="3">The sequence shown here is derived from an EMBL/GenBank/DDBJ whole genome shotgun (WGS) entry which is preliminary data.</text>
</comment>
<dbReference type="InterPro" id="IPR010987">
    <property type="entry name" value="Glutathione-S-Trfase_C-like"/>
</dbReference>
<evidence type="ECO:0000313" key="4">
    <source>
        <dbReference type="Proteomes" id="UP001479436"/>
    </source>
</evidence>
<protein>
    <recommendedName>
        <fullName evidence="5">Glutathione S-transferase</fullName>
    </recommendedName>
</protein>
<dbReference type="InterPro" id="IPR004046">
    <property type="entry name" value="GST_C"/>
</dbReference>
<dbReference type="CDD" id="cd03039">
    <property type="entry name" value="GST_N_Sigma_like"/>
    <property type="match status" value="1"/>
</dbReference>
<dbReference type="CDD" id="cd03192">
    <property type="entry name" value="GST_C_Sigma_like"/>
    <property type="match status" value="1"/>
</dbReference>
<gene>
    <name evidence="3" type="ORF">K7432_003468</name>
</gene>
<feature type="domain" description="GST N-terminal" evidence="1">
    <location>
        <begin position="5"/>
        <end position="87"/>
    </location>
</feature>
<organism evidence="3 4">
    <name type="scientific">Basidiobolus ranarum</name>
    <dbReference type="NCBI Taxonomy" id="34480"/>
    <lineage>
        <taxon>Eukaryota</taxon>
        <taxon>Fungi</taxon>
        <taxon>Fungi incertae sedis</taxon>
        <taxon>Zoopagomycota</taxon>
        <taxon>Entomophthoromycotina</taxon>
        <taxon>Basidiobolomycetes</taxon>
        <taxon>Basidiobolales</taxon>
        <taxon>Basidiobolaceae</taxon>
        <taxon>Basidiobolus</taxon>
    </lineage>
</organism>
<dbReference type="Pfam" id="PF14497">
    <property type="entry name" value="GST_C_3"/>
    <property type="match status" value="1"/>
</dbReference>
<evidence type="ECO:0000259" key="1">
    <source>
        <dbReference type="PROSITE" id="PS50404"/>
    </source>
</evidence>
<feature type="domain" description="GST C-terminal" evidence="2">
    <location>
        <begin position="89"/>
        <end position="234"/>
    </location>
</feature>
<dbReference type="PANTHER" id="PTHR11571">
    <property type="entry name" value="GLUTATHIONE S-TRANSFERASE"/>
    <property type="match status" value="1"/>
</dbReference>
<dbReference type="PROSITE" id="PS50405">
    <property type="entry name" value="GST_CTER"/>
    <property type="match status" value="1"/>
</dbReference>
<evidence type="ECO:0000259" key="2">
    <source>
        <dbReference type="PROSITE" id="PS50405"/>
    </source>
</evidence>
<dbReference type="InterPro" id="IPR036249">
    <property type="entry name" value="Thioredoxin-like_sf"/>
</dbReference>
<sequence length="241" mass="27858">MSENDAWKLYYWPGMPGRGEFIRLLFIETSTPFEDVFAGKDWEAVGKVNYELSKEFFALPTIKHNEFLLSQTPVICRYLAVKLQNGILYPQEETLGYQAEMIMAGIVDLTAEGHDAWHPIDKNASYESQKDQAKPFIEYYENKRLPKWFAFFERILVENEKKFPTFNQEEGPYLVGESLSYVDLCIFHILDGIAFQCPAAYAAIHAPKLKALKKRIENRPKIKEYLSSSQRTKFTGTGPIF</sequence>
<accession>A0ABR2WZU4</accession>
<dbReference type="PROSITE" id="PS50404">
    <property type="entry name" value="GST_NTER"/>
    <property type="match status" value="1"/>
</dbReference>
<keyword evidence="4" id="KW-1185">Reference proteome</keyword>
<reference evidence="3 4" key="1">
    <citation type="submission" date="2023-04" db="EMBL/GenBank/DDBJ databases">
        <title>Genome of Basidiobolus ranarum AG-B5.</title>
        <authorList>
            <person name="Stajich J.E."/>
            <person name="Carter-House D."/>
            <person name="Gryganskyi A."/>
        </authorList>
    </citation>
    <scope>NUCLEOTIDE SEQUENCE [LARGE SCALE GENOMIC DNA]</scope>
    <source>
        <strain evidence="3 4">AG-B5</strain>
    </source>
</reference>
<evidence type="ECO:0008006" key="5">
    <source>
        <dbReference type="Google" id="ProtNLM"/>
    </source>
</evidence>
<dbReference type="Gene3D" id="1.20.1050.10">
    <property type="match status" value="1"/>
</dbReference>
<dbReference type="Gene3D" id="3.40.30.10">
    <property type="entry name" value="Glutaredoxin"/>
    <property type="match status" value="1"/>
</dbReference>
<dbReference type="InterPro" id="IPR040079">
    <property type="entry name" value="Glutathione_S-Trfase"/>
</dbReference>
<dbReference type="InterPro" id="IPR036282">
    <property type="entry name" value="Glutathione-S-Trfase_C_sf"/>
</dbReference>
<dbReference type="SUPFAM" id="SSF47616">
    <property type="entry name" value="GST C-terminal domain-like"/>
    <property type="match status" value="1"/>
</dbReference>
<dbReference type="SUPFAM" id="SSF52833">
    <property type="entry name" value="Thioredoxin-like"/>
    <property type="match status" value="1"/>
</dbReference>
<dbReference type="SFLD" id="SFLDS00019">
    <property type="entry name" value="Glutathione_Transferase_(cytos"/>
    <property type="match status" value="1"/>
</dbReference>
<dbReference type="PANTHER" id="PTHR11571:SF263">
    <property type="entry name" value="GLUTATHIONE S-TRANSFERASE"/>
    <property type="match status" value="1"/>
</dbReference>
<dbReference type="Proteomes" id="UP001479436">
    <property type="component" value="Unassembled WGS sequence"/>
</dbReference>
<name>A0ABR2WZU4_9FUNG</name>
<dbReference type="InterPro" id="IPR050213">
    <property type="entry name" value="GST_superfamily"/>
</dbReference>
<evidence type="ECO:0000313" key="3">
    <source>
        <dbReference type="EMBL" id="KAK9767033.1"/>
    </source>
</evidence>
<dbReference type="EMBL" id="JASJQH010000106">
    <property type="protein sequence ID" value="KAK9767033.1"/>
    <property type="molecule type" value="Genomic_DNA"/>
</dbReference>
<dbReference type="InterPro" id="IPR004045">
    <property type="entry name" value="Glutathione_S-Trfase_N"/>
</dbReference>